<organism evidence="1">
    <name type="scientific">uncultured Segetibacter sp</name>
    <dbReference type="NCBI Taxonomy" id="481133"/>
    <lineage>
        <taxon>Bacteria</taxon>
        <taxon>Pseudomonadati</taxon>
        <taxon>Bacteroidota</taxon>
        <taxon>Chitinophagia</taxon>
        <taxon>Chitinophagales</taxon>
        <taxon>Chitinophagaceae</taxon>
        <taxon>Segetibacter</taxon>
        <taxon>environmental samples</taxon>
    </lineage>
</organism>
<protein>
    <submittedName>
        <fullName evidence="1">Uncharacterized protein</fullName>
    </submittedName>
</protein>
<evidence type="ECO:0000313" key="1">
    <source>
        <dbReference type="EMBL" id="CAA9471560.1"/>
    </source>
</evidence>
<dbReference type="Gene3D" id="3.10.450.360">
    <property type="match status" value="1"/>
</dbReference>
<accession>A0A6J4REE6</accession>
<name>A0A6J4REE6_9BACT</name>
<reference evidence="1" key="1">
    <citation type="submission" date="2020-02" db="EMBL/GenBank/DDBJ databases">
        <authorList>
            <person name="Meier V. D."/>
        </authorList>
    </citation>
    <scope>NUCLEOTIDE SEQUENCE</scope>
    <source>
        <strain evidence="1">AVDCRST_MAG96</strain>
    </source>
</reference>
<dbReference type="AlphaFoldDB" id="A0A6J4REE6"/>
<proteinExistence type="predicted"/>
<dbReference type="SUPFAM" id="SSF160574">
    <property type="entry name" value="BT0923-like"/>
    <property type="match status" value="1"/>
</dbReference>
<gene>
    <name evidence="1" type="ORF">AVDCRST_MAG96-445</name>
</gene>
<sequence length="190" mass="21693">MPFRSSHKLPGQLFFITNQLYKDCCGYTFDLSVRNNRQNLKKQIKTSIMKKLFITALLATIVAASSFATENETERAARKNFATQFKRISDVQWTSGAGYTKATFILNNIRTEALYTPEGDFIGTNQAITLEELPVNAKRKFAKRYEGYTVKEAIRFEGVQESAYFISAENEKRSVILKIEDTGWMSVVKK</sequence>
<dbReference type="EMBL" id="CADCVN010000169">
    <property type="protein sequence ID" value="CAA9471560.1"/>
    <property type="molecule type" value="Genomic_DNA"/>
</dbReference>